<evidence type="ECO:0000313" key="1">
    <source>
        <dbReference type="EMBL" id="PWN52555.1"/>
    </source>
</evidence>
<gene>
    <name evidence="1" type="ORF">IE53DRAFT_384998</name>
</gene>
<proteinExistence type="predicted"/>
<organism evidence="1 2">
    <name type="scientific">Violaceomyces palustris</name>
    <dbReference type="NCBI Taxonomy" id="1673888"/>
    <lineage>
        <taxon>Eukaryota</taxon>
        <taxon>Fungi</taxon>
        <taxon>Dikarya</taxon>
        <taxon>Basidiomycota</taxon>
        <taxon>Ustilaginomycotina</taxon>
        <taxon>Ustilaginomycetes</taxon>
        <taxon>Violaceomycetales</taxon>
        <taxon>Violaceomycetaceae</taxon>
        <taxon>Violaceomyces</taxon>
    </lineage>
</organism>
<name>A0ACD0P383_9BASI</name>
<sequence length="488" mass="53210">MSLDHRRGGGGRVDQDAATLGEFDWWSSPEEINQTQYLLEKVRESWMDRGNAVGERGGDLGEEEEDSVRSGDGDQIFDRGDRRTGGEGGGGEEEVCSEALVKDPKGKATTTIAAKYFDKGAMKENTTNVNSPDGSTRLVGVVPLESGDEDLVKQRKSERDDHSSRNEEENVGKGVKKTETTWVTRFFRFQGTTLDTDPSRSRHRRLGGQGEDDQSTNDVTGLPRSEEDGEERIGGGGGSTVKPGEQAKGEPRPESGCIADRHHDKRIKEPVIKGSGGLRDDSAPPPLPTSKKVQKNRHHLPDQDANKQADEETERRVGHESEEKEKEEEDEDLLALCQGVDYSSDPILESQRGCPSPNGWGVEERKGQTDHNGFEIVFEVRDQDESHEGAAQHGPRSCGGGGGGRGGIKMLGDLEPEVRRFYLEQFPLNPSPPSAPWSPPKKGSPPGLEGSSRAGKRVDDGEGETTTTMVKKKKKTGEKTWANTKGGD</sequence>
<dbReference type="EMBL" id="KZ819770">
    <property type="protein sequence ID" value="PWN52555.1"/>
    <property type="molecule type" value="Genomic_DNA"/>
</dbReference>
<keyword evidence="2" id="KW-1185">Reference proteome</keyword>
<reference evidence="1 2" key="1">
    <citation type="journal article" date="2018" name="Mol. Biol. Evol.">
        <title>Broad Genomic Sampling Reveals a Smut Pathogenic Ancestry of the Fungal Clade Ustilaginomycotina.</title>
        <authorList>
            <person name="Kijpornyongpan T."/>
            <person name="Mondo S.J."/>
            <person name="Barry K."/>
            <person name="Sandor L."/>
            <person name="Lee J."/>
            <person name="Lipzen A."/>
            <person name="Pangilinan J."/>
            <person name="LaButti K."/>
            <person name="Hainaut M."/>
            <person name="Henrissat B."/>
            <person name="Grigoriev I.V."/>
            <person name="Spatafora J.W."/>
            <person name="Aime M.C."/>
        </authorList>
    </citation>
    <scope>NUCLEOTIDE SEQUENCE [LARGE SCALE GENOMIC DNA]</scope>
    <source>
        <strain evidence="1 2">SA 807</strain>
    </source>
</reference>
<accession>A0ACD0P383</accession>
<protein>
    <submittedName>
        <fullName evidence="1">Uncharacterized protein</fullName>
    </submittedName>
</protein>
<dbReference type="Proteomes" id="UP000245626">
    <property type="component" value="Unassembled WGS sequence"/>
</dbReference>
<evidence type="ECO:0000313" key="2">
    <source>
        <dbReference type="Proteomes" id="UP000245626"/>
    </source>
</evidence>